<dbReference type="Gene3D" id="3.40.50.10320">
    <property type="entry name" value="LmbE-like"/>
    <property type="match status" value="1"/>
</dbReference>
<evidence type="ECO:0000313" key="6">
    <source>
        <dbReference type="Proteomes" id="UP001565368"/>
    </source>
</evidence>
<dbReference type="EMBL" id="JBBXJM010000001">
    <property type="protein sequence ID" value="KAL1413111.1"/>
    <property type="molecule type" value="Genomic_DNA"/>
</dbReference>
<dbReference type="Pfam" id="PF02585">
    <property type="entry name" value="PIG-L"/>
    <property type="match status" value="1"/>
</dbReference>
<sequence>MSFVETARTVAGYLNPSLPFPFNYIPLFFRLLSVLLAAPFLVFIALDLIAYAIARTLHLSMSSLRVPRSPPSVPRELIPDDKDDGDGSDIDFDSPIVDGLESGTGSPVARTRRLDGASKSQAPAGPSLAGRLILPISSLVVVLAIFLQLTTNTSNVQNSKSLAALNDVAPPYALILTAHPDDEVMFFAPTILNLVATGWTILGVCLSSGNADGLGDTRSQELYDSYSLLGVPREQVILVEHPELQDSITTSWDPQTIYADILVPILEKRPITHIITFDKQGVSGHPNHVSLSEVDKQLPEELLHPPQFVTLESPSIVAKYTSALWAAFYALRTWARVEESADSGSALTFIASPSQYVQGVRAMLAHETQMVWFRWLYISFSQLMWVNQLVSN</sequence>
<evidence type="ECO:0000256" key="2">
    <source>
        <dbReference type="ARBA" id="ARBA00012176"/>
    </source>
</evidence>
<dbReference type="Proteomes" id="UP001565368">
    <property type="component" value="Unassembled WGS sequence"/>
</dbReference>
<keyword evidence="5" id="KW-0378">Hydrolase</keyword>
<evidence type="ECO:0000313" key="5">
    <source>
        <dbReference type="EMBL" id="KAL1413111.1"/>
    </source>
</evidence>
<feature type="transmembrane region" description="Helical" evidence="4">
    <location>
        <begin position="128"/>
        <end position="149"/>
    </location>
</feature>
<accession>A0ABR3QEH0</accession>
<keyword evidence="4" id="KW-0812">Transmembrane</keyword>
<keyword evidence="4" id="KW-1133">Transmembrane helix</keyword>
<reference evidence="5 6" key="1">
    <citation type="submission" date="2023-08" db="EMBL/GenBank/DDBJ databases">
        <title>Annotated Genome Sequence of Vanrija albida AlHP1.</title>
        <authorList>
            <person name="Herzog R."/>
        </authorList>
    </citation>
    <scope>NUCLEOTIDE SEQUENCE [LARGE SCALE GENOMIC DNA]</scope>
    <source>
        <strain evidence="5 6">AlHP1</strain>
    </source>
</reference>
<evidence type="ECO:0000256" key="3">
    <source>
        <dbReference type="SAM" id="MobiDB-lite"/>
    </source>
</evidence>
<feature type="compositionally biased region" description="Acidic residues" evidence="3">
    <location>
        <begin position="81"/>
        <end position="92"/>
    </location>
</feature>
<dbReference type="EC" id="3.5.1.89" evidence="2"/>
<name>A0ABR3QEH0_9TREE</name>
<evidence type="ECO:0000256" key="4">
    <source>
        <dbReference type="SAM" id="Phobius"/>
    </source>
</evidence>
<keyword evidence="4" id="KW-0472">Membrane</keyword>
<feature type="region of interest" description="Disordered" evidence="3">
    <location>
        <begin position="65"/>
        <end position="125"/>
    </location>
</feature>
<dbReference type="InterPro" id="IPR024078">
    <property type="entry name" value="LmbE-like_dom_sf"/>
</dbReference>
<dbReference type="PANTHER" id="PTHR12993">
    <property type="entry name" value="N-ACETYLGLUCOSAMINYL-PHOSPHATIDYLINOSITOL DE-N-ACETYLASE-RELATED"/>
    <property type="match status" value="1"/>
</dbReference>
<proteinExistence type="inferred from homology"/>
<dbReference type="RefSeq" id="XP_069213055.1">
    <property type="nucleotide sequence ID" value="XM_069349511.1"/>
</dbReference>
<dbReference type="InterPro" id="IPR003737">
    <property type="entry name" value="GlcNAc_PI_deacetylase-related"/>
</dbReference>
<gene>
    <name evidence="5" type="primary">GPI12</name>
    <name evidence="5" type="ORF">Q8F55_000860</name>
</gene>
<comment type="similarity">
    <text evidence="1">Belongs to the PIGL family.</text>
</comment>
<comment type="caution">
    <text evidence="5">The sequence shown here is derived from an EMBL/GenBank/DDBJ whole genome shotgun (WGS) entry which is preliminary data.</text>
</comment>
<feature type="transmembrane region" description="Helical" evidence="4">
    <location>
        <begin position="27"/>
        <end position="54"/>
    </location>
</feature>
<organism evidence="5 6">
    <name type="scientific">Vanrija albida</name>
    <dbReference type="NCBI Taxonomy" id="181172"/>
    <lineage>
        <taxon>Eukaryota</taxon>
        <taxon>Fungi</taxon>
        <taxon>Dikarya</taxon>
        <taxon>Basidiomycota</taxon>
        <taxon>Agaricomycotina</taxon>
        <taxon>Tremellomycetes</taxon>
        <taxon>Trichosporonales</taxon>
        <taxon>Trichosporonaceae</taxon>
        <taxon>Vanrija</taxon>
    </lineage>
</organism>
<dbReference type="PANTHER" id="PTHR12993:SF11">
    <property type="entry name" value="N-ACETYLGLUCOSAMINYL-PHOSPHATIDYLINOSITOL DE-N-ACETYLASE"/>
    <property type="match status" value="1"/>
</dbReference>
<protein>
    <recommendedName>
        <fullName evidence="2">N-acetylglucosaminylphosphatidylinositol deacetylase</fullName>
        <ecNumber evidence="2">3.5.1.89</ecNumber>
    </recommendedName>
</protein>
<evidence type="ECO:0000256" key="1">
    <source>
        <dbReference type="ARBA" id="ARBA00006066"/>
    </source>
</evidence>
<dbReference type="SUPFAM" id="SSF102588">
    <property type="entry name" value="LmbE-like"/>
    <property type="match status" value="1"/>
</dbReference>
<keyword evidence="6" id="KW-1185">Reference proteome</keyword>
<dbReference type="GeneID" id="95981903"/>
<dbReference type="GO" id="GO:0000225">
    <property type="term" value="F:N-acetylglucosaminylphosphatidylinositol deacetylase activity"/>
    <property type="evidence" value="ECO:0007669"/>
    <property type="project" value="UniProtKB-EC"/>
</dbReference>